<comment type="caution">
    <text evidence="1">The sequence shown here is derived from an EMBL/GenBank/DDBJ whole genome shotgun (WGS) entry which is preliminary data.</text>
</comment>
<gene>
    <name evidence="1" type="ORF">HNQ66_003163</name>
</gene>
<proteinExistence type="predicted"/>
<dbReference type="GO" id="GO:0090313">
    <property type="term" value="P:regulation of protein targeting to membrane"/>
    <property type="evidence" value="ECO:0007669"/>
    <property type="project" value="TreeGrafter"/>
</dbReference>
<dbReference type="GO" id="GO:0005886">
    <property type="term" value="C:plasma membrane"/>
    <property type="evidence" value="ECO:0007669"/>
    <property type="project" value="TreeGrafter"/>
</dbReference>
<dbReference type="Proteomes" id="UP000535406">
    <property type="component" value="Unassembled WGS sequence"/>
</dbReference>
<keyword evidence="2" id="KW-1185">Reference proteome</keyword>
<dbReference type="EMBL" id="JACHIK010000011">
    <property type="protein sequence ID" value="MBB5043752.1"/>
    <property type="molecule type" value="Genomic_DNA"/>
</dbReference>
<organism evidence="1 2">
    <name type="scientific">Shinella fusca</name>
    <dbReference type="NCBI Taxonomy" id="544480"/>
    <lineage>
        <taxon>Bacteria</taxon>
        <taxon>Pseudomonadati</taxon>
        <taxon>Pseudomonadota</taxon>
        <taxon>Alphaproteobacteria</taxon>
        <taxon>Hyphomicrobiales</taxon>
        <taxon>Rhizobiaceae</taxon>
        <taxon>Shinella</taxon>
    </lineage>
</organism>
<dbReference type="InterPro" id="IPR008023">
    <property type="entry name" value="DUF748"/>
</dbReference>
<sequence length="612" mass="65294">MSLSRFLRSKRLWRTALAVLLVVAGLRIAFPFLVQTEAVQRGIEQALEDWTGANVHVGEPAEFSFWPYPRVTLGRVSFVTEEGEELAKVEAVSANFDLLGAMRGQPAFSDFELARPVVHIGWKADGTLNWRHSGWLIEAIDATAKAAEGQPAAALPDQRIGTIDLRDGIVDITRADGSRHRVTDIDGSITWPTLGRRLALSLSGVVNGELTRVTFACDKPLLLLAGRNADVHAGLTADPATMNFEGVANLSDNAFVSGALQLATPSLARLLVWQGKDIPAVGTVGQVALEAKVATSGYSAKLEDVQLTLDNAQATGVLDIAMPPEGVPQLGGTLAFDRIDLRAFLTAFSPLPGTDPNAPTIDTAFIHQFGMDLRLSAKTADFSPFSLQDLAAGMRIENGRASFDIGDSTFLEGRMTGRITLAEQGFRGGGQLQMSLGNVDIGAIVSTLGLPGPLPTGIGSADFELSTDRPLWATTASDMSGRFQLRMGQGTLTHFNRKAFEERAAKNTFFNISEAADGSFDFTRAEVDARLNRGLAELVKAEIEGSGRLLALSGMIPYRTGSVALAGRLAERTADGTAPANPPISFFAGGSWPDPVISPISILTGEDPRRQD</sequence>
<dbReference type="InterPro" id="IPR052894">
    <property type="entry name" value="AsmA-related"/>
</dbReference>
<dbReference type="Pfam" id="PF05359">
    <property type="entry name" value="DUF748"/>
    <property type="match status" value="1"/>
</dbReference>
<dbReference type="AlphaFoldDB" id="A0A7W7YX37"/>
<reference evidence="1 2" key="1">
    <citation type="submission" date="2020-08" db="EMBL/GenBank/DDBJ databases">
        <title>Genomic Encyclopedia of Type Strains, Phase IV (KMG-IV): sequencing the most valuable type-strain genomes for metagenomic binning, comparative biology and taxonomic classification.</title>
        <authorList>
            <person name="Goeker M."/>
        </authorList>
    </citation>
    <scope>NUCLEOTIDE SEQUENCE [LARGE SCALE GENOMIC DNA]</scope>
    <source>
        <strain evidence="1 2">DSM 21319</strain>
    </source>
</reference>
<accession>A0A7W7YX37</accession>
<name>A0A7W7YX37_9HYPH</name>
<evidence type="ECO:0000313" key="2">
    <source>
        <dbReference type="Proteomes" id="UP000535406"/>
    </source>
</evidence>
<protein>
    <submittedName>
        <fullName evidence="1">AsmA protein</fullName>
    </submittedName>
</protein>
<dbReference type="PANTHER" id="PTHR30441:SF4">
    <property type="entry name" value="PROTEIN ASMA"/>
    <property type="match status" value="1"/>
</dbReference>
<dbReference type="RefSeq" id="WP_184145119.1">
    <property type="nucleotide sequence ID" value="NZ_JACHIK010000011.1"/>
</dbReference>
<dbReference type="PANTHER" id="PTHR30441">
    <property type="entry name" value="DUF748 DOMAIN-CONTAINING PROTEIN"/>
    <property type="match status" value="1"/>
</dbReference>
<evidence type="ECO:0000313" key="1">
    <source>
        <dbReference type="EMBL" id="MBB5043752.1"/>
    </source>
</evidence>